<keyword evidence="2" id="KW-1185">Reference proteome</keyword>
<evidence type="ECO:0000313" key="1">
    <source>
        <dbReference type="EMBL" id="CAF1678853.1"/>
    </source>
</evidence>
<evidence type="ECO:0008006" key="3">
    <source>
        <dbReference type="Google" id="ProtNLM"/>
    </source>
</evidence>
<comment type="caution">
    <text evidence="1">The sequence shown here is derived from an EMBL/GenBank/DDBJ whole genome shotgun (WGS) entry which is preliminary data.</text>
</comment>
<protein>
    <recommendedName>
        <fullName evidence="3">Apple domain-containing protein</fullName>
    </recommendedName>
</protein>
<organism evidence="1 2">
    <name type="scientific">Adineta ricciae</name>
    <name type="common">Rotifer</name>
    <dbReference type="NCBI Taxonomy" id="249248"/>
    <lineage>
        <taxon>Eukaryota</taxon>
        <taxon>Metazoa</taxon>
        <taxon>Spiralia</taxon>
        <taxon>Gnathifera</taxon>
        <taxon>Rotifera</taxon>
        <taxon>Eurotatoria</taxon>
        <taxon>Bdelloidea</taxon>
        <taxon>Adinetida</taxon>
        <taxon>Adinetidae</taxon>
        <taxon>Adineta</taxon>
    </lineage>
</organism>
<evidence type="ECO:0000313" key="2">
    <source>
        <dbReference type="Proteomes" id="UP000663828"/>
    </source>
</evidence>
<proteinExistence type="predicted"/>
<reference evidence="1" key="1">
    <citation type="submission" date="2021-02" db="EMBL/GenBank/DDBJ databases">
        <authorList>
            <person name="Nowell W R."/>
        </authorList>
    </citation>
    <scope>NUCLEOTIDE SEQUENCE</scope>
</reference>
<dbReference type="Proteomes" id="UP000663828">
    <property type="component" value="Unassembled WGS sequence"/>
</dbReference>
<accession>A0A816GSB2</accession>
<dbReference type="EMBL" id="CAJNOR010014574">
    <property type="protein sequence ID" value="CAF1678853.1"/>
    <property type="molecule type" value="Genomic_DNA"/>
</dbReference>
<sequence length="254" mass="27763">MSVRNGWQFQCANTTCLPSNTFLTLNIRQCQTSCLSEIYCKAISFHRLATRCNLFDYVPDPNGNMVVDTDSMTMIVITETRIPREPTTTSTTTATTTTNVLCTSGGIPLTFDDIPNADDSQGPIPSNYGGLNWTSSSYINTSEFPSSGYHYVCGSGVYALCFDTTLKIETPVETNTVTLNSCRMAAGWSNSTNLTITGYYSNTQLYTITVLLNTYSAVLQVFNWLGLNKIVMQASGSAILHVGLDNLCITFGIK</sequence>
<dbReference type="AlphaFoldDB" id="A0A816GSB2"/>
<gene>
    <name evidence="1" type="ORF">XAT740_LOCUS60152</name>
</gene>
<name>A0A816GSB2_ADIRI</name>